<sequence>MTCASQTRLFGSVGSRSHKRELIFALRYMHAGLEDGSDDNNADKYADEEAPADEMASPEMPSYAHPSGCEKPSLGYGRSFGNCFIPVCILLCLRHRRSALRWAFGGASMDEVPGLAVGGAALASPETSCLATATATWNDDGFGTMSPAAIPPRRHGRHRARQGTGHPVPVFPPPPGLDDPPPSPDYSPGPTDDEAKASIDERGGASSSFCSTNDSTLTTTLHFGSTLTVLRAGTTVHPPTSK</sequence>
<feature type="region of interest" description="Disordered" evidence="1">
    <location>
        <begin position="140"/>
        <end position="217"/>
    </location>
</feature>
<accession>A0AAE0BC77</accession>
<feature type="compositionally biased region" description="Basic residues" evidence="1">
    <location>
        <begin position="152"/>
        <end position="161"/>
    </location>
</feature>
<proteinExistence type="predicted"/>
<dbReference type="AlphaFoldDB" id="A0AAE0BC77"/>
<feature type="region of interest" description="Disordered" evidence="1">
    <location>
        <begin position="38"/>
        <end position="64"/>
    </location>
</feature>
<feature type="compositionally biased region" description="Polar residues" evidence="1">
    <location>
        <begin position="205"/>
        <end position="217"/>
    </location>
</feature>
<evidence type="ECO:0000313" key="2">
    <source>
        <dbReference type="EMBL" id="KAK3233906.1"/>
    </source>
</evidence>
<dbReference type="Proteomes" id="UP001190700">
    <property type="component" value="Unassembled WGS sequence"/>
</dbReference>
<reference evidence="2 3" key="1">
    <citation type="journal article" date="2015" name="Genome Biol. Evol.">
        <title>Comparative Genomics of a Bacterivorous Green Alga Reveals Evolutionary Causalities and Consequences of Phago-Mixotrophic Mode of Nutrition.</title>
        <authorList>
            <person name="Burns J.A."/>
            <person name="Paasch A."/>
            <person name="Narechania A."/>
            <person name="Kim E."/>
        </authorList>
    </citation>
    <scope>NUCLEOTIDE SEQUENCE [LARGE SCALE GENOMIC DNA]</scope>
    <source>
        <strain evidence="2 3">PLY_AMNH</strain>
    </source>
</reference>
<dbReference type="EMBL" id="LGRX02035607">
    <property type="protein sequence ID" value="KAK3233906.1"/>
    <property type="molecule type" value="Genomic_DNA"/>
</dbReference>
<protein>
    <submittedName>
        <fullName evidence="2">Uncharacterized protein</fullName>
    </submittedName>
</protein>
<name>A0AAE0BC77_9CHLO</name>
<evidence type="ECO:0000313" key="3">
    <source>
        <dbReference type="Proteomes" id="UP001190700"/>
    </source>
</evidence>
<comment type="caution">
    <text evidence="2">The sequence shown here is derived from an EMBL/GenBank/DDBJ whole genome shotgun (WGS) entry which is preliminary data.</text>
</comment>
<keyword evidence="3" id="KW-1185">Reference proteome</keyword>
<feature type="compositionally biased region" description="Basic and acidic residues" evidence="1">
    <location>
        <begin position="193"/>
        <end position="203"/>
    </location>
</feature>
<organism evidence="2 3">
    <name type="scientific">Cymbomonas tetramitiformis</name>
    <dbReference type="NCBI Taxonomy" id="36881"/>
    <lineage>
        <taxon>Eukaryota</taxon>
        <taxon>Viridiplantae</taxon>
        <taxon>Chlorophyta</taxon>
        <taxon>Pyramimonadophyceae</taxon>
        <taxon>Pyramimonadales</taxon>
        <taxon>Pyramimonadaceae</taxon>
        <taxon>Cymbomonas</taxon>
    </lineage>
</organism>
<feature type="compositionally biased region" description="Pro residues" evidence="1">
    <location>
        <begin position="169"/>
        <end position="187"/>
    </location>
</feature>
<evidence type="ECO:0000256" key="1">
    <source>
        <dbReference type="SAM" id="MobiDB-lite"/>
    </source>
</evidence>
<gene>
    <name evidence="2" type="ORF">CYMTET_55821</name>
</gene>